<dbReference type="Pfam" id="PF06985">
    <property type="entry name" value="HET"/>
    <property type="match status" value="1"/>
</dbReference>
<dbReference type="PANTHER" id="PTHR24148:SF73">
    <property type="entry name" value="HET DOMAIN PROTEIN (AFU_ORTHOLOGUE AFUA_8G01020)"/>
    <property type="match status" value="1"/>
</dbReference>
<dbReference type="InterPro" id="IPR052895">
    <property type="entry name" value="HetReg/Transcr_Mod"/>
</dbReference>
<evidence type="ECO:0000313" key="4">
    <source>
        <dbReference type="Proteomes" id="UP001595075"/>
    </source>
</evidence>
<dbReference type="EMBL" id="JAZHXI010000014">
    <property type="protein sequence ID" value="KAL2064392.1"/>
    <property type="molecule type" value="Genomic_DNA"/>
</dbReference>
<feature type="compositionally biased region" description="Basic and acidic residues" evidence="1">
    <location>
        <begin position="606"/>
        <end position="618"/>
    </location>
</feature>
<dbReference type="InterPro" id="IPR010730">
    <property type="entry name" value="HET"/>
</dbReference>
<feature type="region of interest" description="Disordered" evidence="1">
    <location>
        <begin position="598"/>
        <end position="618"/>
    </location>
</feature>
<evidence type="ECO:0000256" key="1">
    <source>
        <dbReference type="SAM" id="MobiDB-lite"/>
    </source>
</evidence>
<keyword evidence="4" id="KW-1185">Reference proteome</keyword>
<dbReference type="Proteomes" id="UP001595075">
    <property type="component" value="Unassembled WGS sequence"/>
</dbReference>
<gene>
    <name evidence="3" type="ORF">VTL71DRAFT_4886</name>
</gene>
<protein>
    <recommendedName>
        <fullName evidence="2">Heterokaryon incompatibility domain-containing protein</fullName>
    </recommendedName>
</protein>
<comment type="caution">
    <text evidence="3">The sequence shown here is derived from an EMBL/GenBank/DDBJ whole genome shotgun (WGS) entry which is preliminary data.</text>
</comment>
<feature type="domain" description="Heterokaryon incompatibility" evidence="2">
    <location>
        <begin position="73"/>
        <end position="243"/>
    </location>
</feature>
<proteinExistence type="predicted"/>
<accession>A0ABR4C3W3</accession>
<evidence type="ECO:0000259" key="2">
    <source>
        <dbReference type="Pfam" id="PF06985"/>
    </source>
</evidence>
<reference evidence="3 4" key="1">
    <citation type="journal article" date="2024" name="Commun. Biol.">
        <title>Comparative genomic analysis of thermophilic fungi reveals convergent evolutionary adaptations and gene losses.</title>
        <authorList>
            <person name="Steindorff A.S."/>
            <person name="Aguilar-Pontes M.V."/>
            <person name="Robinson A.J."/>
            <person name="Andreopoulos B."/>
            <person name="LaButti K."/>
            <person name="Kuo A."/>
            <person name="Mondo S."/>
            <person name="Riley R."/>
            <person name="Otillar R."/>
            <person name="Haridas S."/>
            <person name="Lipzen A."/>
            <person name="Grimwood J."/>
            <person name="Schmutz J."/>
            <person name="Clum A."/>
            <person name="Reid I.D."/>
            <person name="Moisan M.C."/>
            <person name="Butler G."/>
            <person name="Nguyen T.T.M."/>
            <person name="Dewar K."/>
            <person name="Conant G."/>
            <person name="Drula E."/>
            <person name="Henrissat B."/>
            <person name="Hansel C."/>
            <person name="Singer S."/>
            <person name="Hutchinson M.I."/>
            <person name="de Vries R.P."/>
            <person name="Natvig D.O."/>
            <person name="Powell A.J."/>
            <person name="Tsang A."/>
            <person name="Grigoriev I.V."/>
        </authorList>
    </citation>
    <scope>NUCLEOTIDE SEQUENCE [LARGE SCALE GENOMIC DNA]</scope>
    <source>
        <strain evidence="3 4">CBS 494.80</strain>
    </source>
</reference>
<name>A0ABR4C3W3_9HELO</name>
<dbReference type="PANTHER" id="PTHR24148">
    <property type="entry name" value="ANKYRIN REPEAT DOMAIN-CONTAINING PROTEIN 39 HOMOLOG-RELATED"/>
    <property type="match status" value="1"/>
</dbReference>
<sequence>MPSYLRRILKDKSPSGAVLIMLKPSSTPGVFKYAPLSHNSRDFRLVILHPALEETDNIRCTLQDADLDNPGEFEALSYAWGDQTEKHTITLNNQIFEVSSNLGHALRNLRNNGSKRSDARIFWIDAICIDQQNKVERNSQVRRMDVIYKTAKQVIVWLGRYDEPEDSLITTEEDFGVARLPPMTLDVCRKLSRRLEEWAEIGSNVDGLTYDLDRFSGDDPSFLFYYSRLFNRTWFFRLWVFQEVRLARKVVPVCGRQVMDMEMAYQVSWSIYMCRFGTRDFAKICKHLWIKQAAERVRNMFKPRVDKSPLLQLLLETRLLNCTDPRDRLFAIRGMMDEDDRREIAIDYTQSTSEIYSEWAIKRIMRTGRLDAFSYCRESELVDHPSWVPDLGTASWWSDPVFSSHSDCNERERDDICYTATGSSFTNPLFSDDKLRLKLLGYTIGRIAVMSPSVQSMSQDWSGAETTYVISKAIEAWEELVARALNTEALSQVKRKQFLEVLWRGQKSTSSTAAKRFDKWYDLDQDVEMSERSDRQKRYEALVLSLEPLPCAVLEHTISSKIFVTDNGSIGIVRECCNAAVGDMGFLLIGGNTPYILRQDSNTPTDRGENKETTEPLDQAREEPLYQLKGSCYLQGYMDGEAMSLFRRGEIDFTPVALH</sequence>
<evidence type="ECO:0000313" key="3">
    <source>
        <dbReference type="EMBL" id="KAL2064392.1"/>
    </source>
</evidence>
<organism evidence="3 4">
    <name type="scientific">Oculimacula yallundae</name>
    <dbReference type="NCBI Taxonomy" id="86028"/>
    <lineage>
        <taxon>Eukaryota</taxon>
        <taxon>Fungi</taxon>
        <taxon>Dikarya</taxon>
        <taxon>Ascomycota</taxon>
        <taxon>Pezizomycotina</taxon>
        <taxon>Leotiomycetes</taxon>
        <taxon>Helotiales</taxon>
        <taxon>Ploettnerulaceae</taxon>
        <taxon>Oculimacula</taxon>
    </lineage>
</organism>